<proteinExistence type="predicted"/>
<sequence length="131" mass="14873">MLSCQEKKNVQNVVGHTFLLGEKYSKPFNTTYLASDGKPRIIQMGSYGLGLSRILAATVEVLSNEQEMRWPPVLAPYNIIIIPPKHGSKEELHLKDSGLVEKLYSQIENINNLKNNVLIDDRTNFTIGRRY</sequence>
<feature type="non-terminal residue" evidence="1">
    <location>
        <position position="131"/>
    </location>
</feature>
<dbReference type="InterPro" id="IPR036621">
    <property type="entry name" value="Anticodon-bd_dom_sf"/>
</dbReference>
<dbReference type="PANTHER" id="PTHR42753">
    <property type="entry name" value="MITOCHONDRIAL RIBOSOME PROTEIN L39/PROLYL-TRNA LIGASE FAMILY MEMBER"/>
    <property type="match status" value="1"/>
</dbReference>
<dbReference type="GO" id="GO:0005739">
    <property type="term" value="C:mitochondrion"/>
    <property type="evidence" value="ECO:0007669"/>
    <property type="project" value="TreeGrafter"/>
</dbReference>
<keyword evidence="1" id="KW-0436">Ligase</keyword>
<dbReference type="GO" id="GO:0004827">
    <property type="term" value="F:proline-tRNA ligase activity"/>
    <property type="evidence" value="ECO:0007669"/>
    <property type="project" value="TreeGrafter"/>
</dbReference>
<accession>A0A482W7T5</accession>
<dbReference type="OrthoDB" id="10267474at2759"/>
<dbReference type="SUPFAM" id="SSF52954">
    <property type="entry name" value="Class II aaRS ABD-related"/>
    <property type="match status" value="1"/>
</dbReference>
<dbReference type="STRING" id="1661398.A0A482W7T5"/>
<name>A0A482W7T5_ASBVE</name>
<protein>
    <submittedName>
        <fullName evidence="1">Proline--tRNA ligase, mitochondrial</fullName>
    </submittedName>
</protein>
<gene>
    <name evidence="1" type="ORF">BDFB_008455</name>
</gene>
<dbReference type="Gene3D" id="3.30.930.10">
    <property type="entry name" value="Bira Bifunctional Protein, Domain 2"/>
    <property type="match status" value="1"/>
</dbReference>
<comment type="caution">
    <text evidence="1">The sequence shown here is derived from an EMBL/GenBank/DDBJ whole genome shotgun (WGS) entry which is preliminary data.</text>
</comment>
<dbReference type="SUPFAM" id="SSF55681">
    <property type="entry name" value="Class II aaRS and biotin synthetases"/>
    <property type="match status" value="1"/>
</dbReference>
<keyword evidence="2" id="KW-1185">Reference proteome</keyword>
<dbReference type="PANTHER" id="PTHR42753:SF10">
    <property type="entry name" value="PROLINE--TRNA LIGASE, MITOCHONDRIAL-RELATED"/>
    <property type="match status" value="1"/>
</dbReference>
<evidence type="ECO:0000313" key="1">
    <source>
        <dbReference type="EMBL" id="RZC40458.1"/>
    </source>
</evidence>
<dbReference type="InterPro" id="IPR050062">
    <property type="entry name" value="Pro-tRNA_synthetase"/>
</dbReference>
<dbReference type="AlphaFoldDB" id="A0A482W7T5"/>
<reference evidence="1 2" key="1">
    <citation type="submission" date="2017-03" db="EMBL/GenBank/DDBJ databases">
        <title>Genome of the blue death feigning beetle - Asbolus verrucosus.</title>
        <authorList>
            <person name="Rider S.D."/>
        </authorList>
    </citation>
    <scope>NUCLEOTIDE SEQUENCE [LARGE SCALE GENOMIC DNA]</scope>
    <source>
        <strain evidence="1">Butters</strain>
        <tissue evidence="1">Head and leg muscle</tissue>
    </source>
</reference>
<organism evidence="1 2">
    <name type="scientific">Asbolus verrucosus</name>
    <name type="common">Desert ironclad beetle</name>
    <dbReference type="NCBI Taxonomy" id="1661398"/>
    <lineage>
        <taxon>Eukaryota</taxon>
        <taxon>Metazoa</taxon>
        <taxon>Ecdysozoa</taxon>
        <taxon>Arthropoda</taxon>
        <taxon>Hexapoda</taxon>
        <taxon>Insecta</taxon>
        <taxon>Pterygota</taxon>
        <taxon>Neoptera</taxon>
        <taxon>Endopterygota</taxon>
        <taxon>Coleoptera</taxon>
        <taxon>Polyphaga</taxon>
        <taxon>Cucujiformia</taxon>
        <taxon>Tenebrionidae</taxon>
        <taxon>Pimeliinae</taxon>
        <taxon>Asbolus</taxon>
    </lineage>
</organism>
<evidence type="ECO:0000313" key="2">
    <source>
        <dbReference type="Proteomes" id="UP000292052"/>
    </source>
</evidence>
<dbReference type="EMBL" id="QDEB01026015">
    <property type="protein sequence ID" value="RZC40458.1"/>
    <property type="molecule type" value="Genomic_DNA"/>
</dbReference>
<dbReference type="GO" id="GO:0006433">
    <property type="term" value="P:prolyl-tRNA aminoacylation"/>
    <property type="evidence" value="ECO:0007669"/>
    <property type="project" value="TreeGrafter"/>
</dbReference>
<dbReference type="Proteomes" id="UP000292052">
    <property type="component" value="Unassembled WGS sequence"/>
</dbReference>
<dbReference type="InterPro" id="IPR045864">
    <property type="entry name" value="aa-tRNA-synth_II/BPL/LPL"/>
</dbReference>
<dbReference type="Gene3D" id="3.40.50.800">
    <property type="entry name" value="Anticodon-binding domain"/>
    <property type="match status" value="1"/>
</dbReference>